<sequence length="129" mass="15154">MLPYYKGWTKDMSVEDTKDLAYWERNMMALHFATYANMAYSQYRDYLKMVGSKADAPDRLPCGWYNHTIGEGWSRAISLFDGRMTFHVPDDFDLGNLPQIEPNWDGHSTEDKWLRVMRKCGCELPDLEK</sequence>
<gene>
    <name evidence="1" type="ORF">SHANETTE_61</name>
</gene>
<name>S5M4Z2_9CAUD</name>
<evidence type="ECO:0000313" key="2">
    <source>
        <dbReference type="Proteomes" id="UP000015093"/>
    </source>
</evidence>
<dbReference type="Proteomes" id="UP000015093">
    <property type="component" value="Segment"/>
</dbReference>
<proteinExistence type="predicted"/>
<protein>
    <submittedName>
        <fullName evidence="1">Uncharacterized protein</fullName>
    </submittedName>
</protein>
<evidence type="ECO:0000313" key="1">
    <source>
        <dbReference type="EMBL" id="AGR46961.1"/>
    </source>
</evidence>
<keyword evidence="2" id="KW-1185">Reference proteome</keyword>
<reference evidence="1 2" key="1">
    <citation type="journal article" date="2014" name="Genome Announc.">
        <title>Genome Sequences of Three Novel Bacillus cereus Bacteriophages.</title>
        <authorList>
            <person name="Grose J.H."/>
            <person name="Jensen J.D."/>
            <person name="Merrill B.D."/>
            <person name="Fisher J.N."/>
            <person name="Burnett S.H."/>
            <person name="Breakwell D.P."/>
        </authorList>
    </citation>
    <scope>NUCLEOTIDE SEQUENCE [LARGE SCALE GENOMIC DNA]</scope>
</reference>
<organism evidence="1 2">
    <name type="scientific">Bacillus phage Shanette</name>
    <dbReference type="NCBI Taxonomy" id="1296656"/>
    <lineage>
        <taxon>Viruses</taxon>
        <taxon>Duplodnaviria</taxon>
        <taxon>Heunggongvirae</taxon>
        <taxon>Uroviricota</taxon>
        <taxon>Caudoviricetes</taxon>
        <taxon>Herelleviridae</taxon>
        <taxon>Spounavirinae</taxon>
        <taxon>Siminovitchvirus</taxon>
        <taxon>Siminovitchvirus shanette</taxon>
    </lineage>
</organism>
<dbReference type="EMBL" id="KC595513">
    <property type="protein sequence ID" value="AGR46961.1"/>
    <property type="molecule type" value="Genomic_DNA"/>
</dbReference>
<accession>S5M4Z2</accession>
<dbReference type="GeneID" id="26642404"/>
<dbReference type="KEGG" id="vg:26642404"/>
<dbReference type="RefSeq" id="YP_009216059.1">
    <property type="nucleotide sequence ID" value="NC_028983.1"/>
</dbReference>